<dbReference type="Proteomes" id="UP000503820">
    <property type="component" value="Unassembled WGS sequence"/>
</dbReference>
<accession>A0A7J0BQW9</accession>
<reference evidence="1 2" key="1">
    <citation type="submission" date="2020-05" db="EMBL/GenBank/DDBJ databases">
        <title>Draft genome sequence of Desulfovibrio psychrotolerans JS1T.</title>
        <authorList>
            <person name="Ueno A."/>
            <person name="Tamazawa S."/>
            <person name="Tamamura S."/>
            <person name="Murakami T."/>
            <person name="Kiyama T."/>
            <person name="Inomata H."/>
            <person name="Amano Y."/>
            <person name="Miyakawa K."/>
            <person name="Tamaki H."/>
            <person name="Naganuma T."/>
            <person name="Kaneko K."/>
        </authorList>
    </citation>
    <scope>NUCLEOTIDE SEQUENCE [LARGE SCALE GENOMIC DNA]</scope>
    <source>
        <strain evidence="1 2">JS1</strain>
    </source>
</reference>
<name>A0A7J0BQW9_9BACT</name>
<proteinExistence type="predicted"/>
<organism evidence="1 2">
    <name type="scientific">Desulfovibrio psychrotolerans</name>
    <dbReference type="NCBI Taxonomy" id="415242"/>
    <lineage>
        <taxon>Bacteria</taxon>
        <taxon>Pseudomonadati</taxon>
        <taxon>Thermodesulfobacteriota</taxon>
        <taxon>Desulfovibrionia</taxon>
        <taxon>Desulfovibrionales</taxon>
        <taxon>Desulfovibrionaceae</taxon>
        <taxon>Desulfovibrio</taxon>
    </lineage>
</organism>
<keyword evidence="2" id="KW-1185">Reference proteome</keyword>
<protein>
    <submittedName>
        <fullName evidence="1">Uncharacterized protein</fullName>
    </submittedName>
</protein>
<dbReference type="AlphaFoldDB" id="A0A7J0BQW9"/>
<evidence type="ECO:0000313" key="2">
    <source>
        <dbReference type="Proteomes" id="UP000503820"/>
    </source>
</evidence>
<dbReference type="EMBL" id="BLVP01000001">
    <property type="protein sequence ID" value="GFM35591.1"/>
    <property type="molecule type" value="Genomic_DNA"/>
</dbReference>
<gene>
    <name evidence="1" type="ORF">DSM19430T_02750</name>
</gene>
<comment type="caution">
    <text evidence="1">The sequence shown here is derived from an EMBL/GenBank/DDBJ whole genome shotgun (WGS) entry which is preliminary data.</text>
</comment>
<evidence type="ECO:0000313" key="1">
    <source>
        <dbReference type="EMBL" id="GFM35591.1"/>
    </source>
</evidence>
<sequence>MQNPVGVKWVEMVWPGRVPTEYRKGGVCCKRGASGVGLFGFDGPLRTAEHCSAMSGKQQSKGTGAMATIMPTSELVRKAAQYIEDERKEGRPLPVLLDEAGMRFNLSPKDAQMLQDLFKPTKAER</sequence>